<evidence type="ECO:0000313" key="2">
    <source>
        <dbReference type="Proteomes" id="UP001168883"/>
    </source>
</evidence>
<evidence type="ECO:0000313" key="1">
    <source>
        <dbReference type="EMBL" id="MDO3680386.1"/>
    </source>
</evidence>
<gene>
    <name evidence="1" type="ORF">Q3C12_25590</name>
</gene>
<dbReference type="NCBIfam" id="NF033457">
    <property type="entry name" value="elgicin_lanti"/>
    <property type="match status" value="1"/>
</dbReference>
<dbReference type="Proteomes" id="UP001168883">
    <property type="component" value="Unassembled WGS sequence"/>
</dbReference>
<name>A0ABT8VHF9_9BACL</name>
<accession>A0ABT8VHF9</accession>
<reference evidence="1" key="1">
    <citation type="submission" date="2023-07" db="EMBL/GenBank/DDBJ databases">
        <authorList>
            <person name="Aktuganov G."/>
            <person name="Boyko T."/>
            <person name="Delegan Y."/>
            <person name="Galimzianova N."/>
            <person name="Gilvanova E."/>
            <person name="Korobov V."/>
            <person name="Kuzmina L."/>
            <person name="Melentiev A."/>
            <person name="Milman P."/>
            <person name="Ryabova A."/>
            <person name="Stupak E."/>
            <person name="Yasakov T."/>
            <person name="Zharikova N."/>
            <person name="Zhurenko E."/>
        </authorList>
    </citation>
    <scope>NUCLEOTIDE SEQUENCE</scope>
    <source>
        <strain evidence="1">IB-739</strain>
    </source>
</reference>
<protein>
    <submittedName>
        <fullName evidence="1">Elgicin/penisin family lantibiotic</fullName>
    </submittedName>
</protein>
<proteinExistence type="predicted"/>
<organism evidence="1 2">
    <name type="scientific">Paenibacillus ehimensis</name>
    <dbReference type="NCBI Taxonomy" id="79264"/>
    <lineage>
        <taxon>Bacteria</taxon>
        <taxon>Bacillati</taxon>
        <taxon>Bacillota</taxon>
        <taxon>Bacilli</taxon>
        <taxon>Bacillales</taxon>
        <taxon>Paenibacillaceae</taxon>
        <taxon>Paenibacillus</taxon>
    </lineage>
</organism>
<dbReference type="EMBL" id="JAUMKJ010000040">
    <property type="protein sequence ID" value="MDO3680386.1"/>
    <property type="molecule type" value="Genomic_DNA"/>
</dbReference>
<sequence>MANNNFDLDVEVKAVNSETQNFGLFTSTCFTSQCFSSKCFTDTCFSSNCFTGRHMCGYTHGYSC</sequence>
<comment type="caution">
    <text evidence="1">The sequence shown here is derived from an EMBL/GenBank/DDBJ whole genome shotgun (WGS) entry which is preliminary data.</text>
</comment>
<keyword evidence="2" id="KW-1185">Reference proteome</keyword>
<dbReference type="RefSeq" id="WP_025851113.1">
    <property type="nucleotide sequence ID" value="NZ_JARLKN010000020.1"/>
</dbReference>